<evidence type="ECO:0000259" key="1">
    <source>
        <dbReference type="Pfam" id="PF00534"/>
    </source>
</evidence>
<name>A0ABD5TFE6_9EURY</name>
<dbReference type="AlphaFoldDB" id="A0ABD5TFE6"/>
<protein>
    <submittedName>
        <fullName evidence="2">Glycosyltransferase</fullName>
        <ecNumber evidence="2">2.4.-.-</ecNumber>
    </submittedName>
</protein>
<keyword evidence="3" id="KW-1185">Reference proteome</keyword>
<accession>A0ABD5TFE6</accession>
<dbReference type="EMBL" id="JBHSWX010000012">
    <property type="protein sequence ID" value="MFC6787162.1"/>
    <property type="molecule type" value="Genomic_DNA"/>
</dbReference>
<keyword evidence="2" id="KW-0328">Glycosyltransferase</keyword>
<dbReference type="SUPFAM" id="SSF53756">
    <property type="entry name" value="UDP-Glycosyltransferase/glycogen phosphorylase"/>
    <property type="match status" value="1"/>
</dbReference>
<keyword evidence="2" id="KW-0808">Transferase</keyword>
<dbReference type="PANTHER" id="PTHR12526:SF584">
    <property type="entry name" value="GLYCOSYLTRANSFERASE"/>
    <property type="match status" value="1"/>
</dbReference>
<dbReference type="GeneID" id="81210274"/>
<dbReference type="InterPro" id="IPR001296">
    <property type="entry name" value="Glyco_trans_1"/>
</dbReference>
<dbReference type="Gene3D" id="3.40.50.2000">
    <property type="entry name" value="Glycogen Phosphorylase B"/>
    <property type="match status" value="2"/>
</dbReference>
<dbReference type="EC" id="2.4.-.-" evidence="2"/>
<evidence type="ECO:0000313" key="3">
    <source>
        <dbReference type="Proteomes" id="UP001596443"/>
    </source>
</evidence>
<dbReference type="PANTHER" id="PTHR12526">
    <property type="entry name" value="GLYCOSYLTRANSFERASE"/>
    <property type="match status" value="1"/>
</dbReference>
<dbReference type="Proteomes" id="UP001596443">
    <property type="component" value="Unassembled WGS sequence"/>
</dbReference>
<evidence type="ECO:0000313" key="2">
    <source>
        <dbReference type="EMBL" id="MFC6787162.1"/>
    </source>
</evidence>
<organism evidence="2 3">
    <name type="scientific">Halobaculum halobium</name>
    <dbReference type="NCBI Taxonomy" id="3032281"/>
    <lineage>
        <taxon>Archaea</taxon>
        <taxon>Methanobacteriati</taxon>
        <taxon>Methanobacteriota</taxon>
        <taxon>Stenosarchaea group</taxon>
        <taxon>Halobacteria</taxon>
        <taxon>Halobacteriales</taxon>
        <taxon>Haloferacaceae</taxon>
        <taxon>Halobaculum</taxon>
    </lineage>
</organism>
<dbReference type="RefSeq" id="WP_284061342.1">
    <property type="nucleotide sequence ID" value="NZ_CP126158.1"/>
</dbReference>
<reference evidence="2 3" key="1">
    <citation type="journal article" date="2019" name="Int. J. Syst. Evol. Microbiol.">
        <title>The Global Catalogue of Microorganisms (GCM) 10K type strain sequencing project: providing services to taxonomists for standard genome sequencing and annotation.</title>
        <authorList>
            <consortium name="The Broad Institute Genomics Platform"/>
            <consortium name="The Broad Institute Genome Sequencing Center for Infectious Disease"/>
            <person name="Wu L."/>
            <person name="Ma J."/>
        </authorList>
    </citation>
    <scope>NUCLEOTIDE SEQUENCE [LARGE SCALE GENOMIC DNA]</scope>
    <source>
        <strain evidence="2 3">SYNS20</strain>
    </source>
</reference>
<dbReference type="Pfam" id="PF00534">
    <property type="entry name" value="Glycos_transf_1"/>
    <property type="match status" value="1"/>
</dbReference>
<gene>
    <name evidence="2" type="ORF">ACFQFD_14505</name>
</gene>
<dbReference type="GO" id="GO:0016757">
    <property type="term" value="F:glycosyltransferase activity"/>
    <property type="evidence" value="ECO:0007669"/>
    <property type="project" value="UniProtKB-KW"/>
</dbReference>
<sequence>MQSTSGSSKSQEGDLDSLDIAVAHWHVDAWGGAEYLVTKLAEALDVSVVHTLGDPNPKEPNPYGDIKFVDVTSSLDYPQIRRLQQSAGRVFEYAQWEDVDWRTVGDPDILVTSGSTTRAVITPDDTLHVNYCHSPPRWFYDLYHDRKDSMLGMLARPLVRYLRMRDQTLDPRVDQYFVNSPVIKRRLWKYYKRDSTVLYPPLDLNQYQDEGDQGYYLHLGRLDEEKGVPAVIDAFEKLDEHLVMAGGRGDIAEATIDRIRGAENIDYKGFVSENEKIELLAGCTAVVFNGRNEDFGIVPIEANASGKPVLARDEGFPGVYVRSGENGYLHDGTTDGIRDAIDRMRSERPGTDGMNVDEFSTETFQHKLEELLEEAFEHTVNSTGGNIK</sequence>
<comment type="caution">
    <text evidence="2">The sequence shown here is derived from an EMBL/GenBank/DDBJ whole genome shotgun (WGS) entry which is preliminary data.</text>
</comment>
<feature type="domain" description="Glycosyl transferase family 1" evidence="1">
    <location>
        <begin position="209"/>
        <end position="344"/>
    </location>
</feature>
<proteinExistence type="predicted"/>